<name>A0A1B1N0L3_9BACL</name>
<keyword evidence="4" id="KW-0804">Transcription</keyword>
<dbReference type="Gene3D" id="2.60.40.10">
    <property type="entry name" value="Immunoglobulins"/>
    <property type="match status" value="1"/>
</dbReference>
<dbReference type="SUPFAM" id="SSF49299">
    <property type="entry name" value="PKD domain"/>
    <property type="match status" value="2"/>
</dbReference>
<gene>
    <name evidence="4" type="ORF">AWM70_10385</name>
</gene>
<dbReference type="KEGG" id="pyg:AWM70_10385"/>
<accession>A0A1B1N0L3</accession>
<evidence type="ECO:0000256" key="1">
    <source>
        <dbReference type="SAM" id="MobiDB-lite"/>
    </source>
</evidence>
<keyword evidence="2" id="KW-0732">Signal</keyword>
<dbReference type="Pfam" id="PF07833">
    <property type="entry name" value="Cu_amine_oxidN1"/>
    <property type="match status" value="1"/>
</dbReference>
<evidence type="ECO:0000313" key="5">
    <source>
        <dbReference type="Proteomes" id="UP000092573"/>
    </source>
</evidence>
<protein>
    <submittedName>
        <fullName evidence="4">DNA-directed RNA polymerase subunit beta</fullName>
    </submittedName>
</protein>
<dbReference type="EMBL" id="CP014167">
    <property type="protein sequence ID" value="ANS74955.1"/>
    <property type="molecule type" value="Genomic_DNA"/>
</dbReference>
<reference evidence="4 5" key="1">
    <citation type="submission" date="2016-01" db="EMBL/GenBank/DDBJ databases">
        <title>Complete Genome Sequence of Paenibacillus yonginensis DCY84, a novel Plant Growth-Promoting Bacteria with Elicitation of Induced Systemic Resistance.</title>
        <authorList>
            <person name="Kim Y.J."/>
            <person name="Yang D.C."/>
            <person name="Sukweenadhi J."/>
        </authorList>
    </citation>
    <scope>NUCLEOTIDE SEQUENCE [LARGE SCALE GENOMIC DNA]</scope>
    <source>
        <strain evidence="4 5">DCY84</strain>
    </source>
</reference>
<feature type="compositionally biased region" description="Polar residues" evidence="1">
    <location>
        <begin position="29"/>
        <end position="41"/>
    </location>
</feature>
<organism evidence="4 5">
    <name type="scientific">Paenibacillus yonginensis</name>
    <dbReference type="NCBI Taxonomy" id="1462996"/>
    <lineage>
        <taxon>Bacteria</taxon>
        <taxon>Bacillati</taxon>
        <taxon>Bacillota</taxon>
        <taxon>Bacilli</taxon>
        <taxon>Bacillales</taxon>
        <taxon>Paenibacillaceae</taxon>
        <taxon>Paenibacillus</taxon>
    </lineage>
</organism>
<dbReference type="STRING" id="1462996.AWM70_10385"/>
<feature type="compositionally biased region" description="Low complexity" evidence="1">
    <location>
        <begin position="42"/>
        <end position="57"/>
    </location>
</feature>
<dbReference type="OrthoDB" id="25008at2"/>
<feature type="compositionally biased region" description="Low complexity" evidence="1">
    <location>
        <begin position="108"/>
        <end position="131"/>
    </location>
</feature>
<dbReference type="InterPro" id="IPR012854">
    <property type="entry name" value="Cu_amine_oxidase-like_N"/>
</dbReference>
<keyword evidence="4" id="KW-0240">DNA-directed RNA polymerase</keyword>
<evidence type="ECO:0000256" key="2">
    <source>
        <dbReference type="SAM" id="SignalP"/>
    </source>
</evidence>
<dbReference type="RefSeq" id="WP_068696128.1">
    <property type="nucleotide sequence ID" value="NZ_CP014167.1"/>
</dbReference>
<sequence>MKFRRLLLSTILAASQMAMILPNAGADAASTQATGQTYQQGDSASSASTDPSAQDSANPDEWTNPPATPDPSGSPDSNLPADPVSTPDPSAPADASGSPTTGTPTENPGSPASTSGSLPPSSTGAPANSAQAISAASPGKLILLLNSNIMYQNGIQYKATEPMAVKDGVSYVAIRSLVNRVGLAIRYDSATKETVITRGSDEMRFKLNSNTYKVNGVVTTMRGKSYATKNSNFMVPFTSITAALKLPYVLDTKTKLITLDVTAKPTAKFTVLPNEIIAGETQVTYQTMSTAPAGQSIVNEEWTGRQEIFSTPGSYVVSYRVQDSAGNWSDWYSVTINVEKPHTPPVAAFTTDKDTYKMGEKITYIDQSTDEENSITSAVWENNKLAFFTPGPQTVRLKVTNKYGLTSTVEHTITISGETLYNESDFNKLFVPVGDKYQFEGSEVPSWDKVNYTFTTEPVTLIRSNSPETNYSEGILYRETTVGRARFMIHHANAVGKDVKMYVVATNLNDSPANLYIDTLGFAGPNENATATGKLSVKRYFSSMQTRSAEQDITIAPREQKIIFSELSAQKMKPGQVISLLSDIYTDYPVQFDVIMIDASKDPLNTLPQLSVLDRDGVHNRGTYPEATRSIQYDEVLGDKPKRLLIGDNASDPFQTGFDTPFYTPSTNAGNFGVLYKIRTTKVAPHTLITFNPRGGTYVGSIMVNGMMVDLPVSGVLNAPNDAAVLYRTGDREETIDFVFTAAPGSNLSVNLLFQPLPEVKPE</sequence>
<feature type="region of interest" description="Disordered" evidence="1">
    <location>
        <begin position="29"/>
        <end position="131"/>
    </location>
</feature>
<dbReference type="InterPro" id="IPR013783">
    <property type="entry name" value="Ig-like_fold"/>
</dbReference>
<proteinExistence type="predicted"/>
<dbReference type="GO" id="GO:0000428">
    <property type="term" value="C:DNA-directed RNA polymerase complex"/>
    <property type="evidence" value="ECO:0007669"/>
    <property type="project" value="UniProtKB-KW"/>
</dbReference>
<feature type="signal peptide" evidence="2">
    <location>
        <begin position="1"/>
        <end position="20"/>
    </location>
</feature>
<dbReference type="Proteomes" id="UP000092573">
    <property type="component" value="Chromosome"/>
</dbReference>
<dbReference type="AlphaFoldDB" id="A0A1B1N0L3"/>
<feature type="chain" id="PRO_5039383760" evidence="2">
    <location>
        <begin position="21"/>
        <end position="763"/>
    </location>
</feature>
<feature type="compositionally biased region" description="Polar residues" evidence="1">
    <location>
        <begin position="97"/>
        <end position="107"/>
    </location>
</feature>
<dbReference type="InterPro" id="IPR036582">
    <property type="entry name" value="Mao_N_sf"/>
</dbReference>
<dbReference type="Gene3D" id="3.30.457.10">
    <property type="entry name" value="Copper amine oxidase-like, N-terminal domain"/>
    <property type="match status" value="1"/>
</dbReference>
<evidence type="ECO:0000259" key="3">
    <source>
        <dbReference type="Pfam" id="PF07833"/>
    </source>
</evidence>
<keyword evidence="5" id="KW-1185">Reference proteome</keyword>
<dbReference type="SUPFAM" id="SSF55383">
    <property type="entry name" value="Copper amine oxidase, domain N"/>
    <property type="match status" value="1"/>
</dbReference>
<evidence type="ECO:0000313" key="4">
    <source>
        <dbReference type="EMBL" id="ANS74955.1"/>
    </source>
</evidence>
<dbReference type="InterPro" id="IPR035986">
    <property type="entry name" value="PKD_dom_sf"/>
</dbReference>
<feature type="domain" description="Copper amine oxidase-like N-terminal" evidence="3">
    <location>
        <begin position="153"/>
        <end position="256"/>
    </location>
</feature>